<dbReference type="AlphaFoldDB" id="A0A376G6B7"/>
<dbReference type="EMBL" id="UFXS01000001">
    <property type="protein sequence ID" value="STD54913.1"/>
    <property type="molecule type" value="Genomic_DNA"/>
</dbReference>
<keyword evidence="1" id="KW-1133">Transmembrane helix</keyword>
<accession>A0A376G6B7</accession>
<protein>
    <submittedName>
        <fullName evidence="2">Uncharacterized protein</fullName>
    </submittedName>
</protein>
<organism evidence="2 3">
    <name type="scientific">Empedobacter falsenii</name>
    <dbReference type="NCBI Taxonomy" id="343874"/>
    <lineage>
        <taxon>Bacteria</taxon>
        <taxon>Pseudomonadati</taxon>
        <taxon>Bacteroidota</taxon>
        <taxon>Flavobacteriia</taxon>
        <taxon>Flavobacteriales</taxon>
        <taxon>Weeksellaceae</taxon>
        <taxon>Empedobacter</taxon>
    </lineage>
</organism>
<dbReference type="Proteomes" id="UP000254737">
    <property type="component" value="Unassembled WGS sequence"/>
</dbReference>
<sequence>MNIVFQNPFSNSNSLSLLTTNFIILISMTKPSYFYKYFDF</sequence>
<evidence type="ECO:0000256" key="1">
    <source>
        <dbReference type="SAM" id="Phobius"/>
    </source>
</evidence>
<keyword evidence="1" id="KW-0472">Membrane</keyword>
<keyword evidence="1" id="KW-0812">Transmembrane</keyword>
<name>A0A376G6B7_9FLAO</name>
<proteinExistence type="predicted"/>
<evidence type="ECO:0000313" key="2">
    <source>
        <dbReference type="EMBL" id="STD54913.1"/>
    </source>
</evidence>
<gene>
    <name evidence="2" type="ORF">NCTC13456_01267</name>
</gene>
<reference evidence="2 3" key="1">
    <citation type="submission" date="2018-06" db="EMBL/GenBank/DDBJ databases">
        <authorList>
            <consortium name="Pathogen Informatics"/>
            <person name="Doyle S."/>
        </authorList>
    </citation>
    <scope>NUCLEOTIDE SEQUENCE [LARGE SCALE GENOMIC DNA]</scope>
    <source>
        <strain evidence="2 3">NCTC13456</strain>
    </source>
</reference>
<feature type="transmembrane region" description="Helical" evidence="1">
    <location>
        <begin position="15"/>
        <end position="35"/>
    </location>
</feature>
<evidence type="ECO:0000313" key="3">
    <source>
        <dbReference type="Proteomes" id="UP000254737"/>
    </source>
</evidence>